<name>A0A9D3XHY8_9SAUR</name>
<accession>A0A9D3XHY8</accession>
<feature type="compositionally biased region" description="Basic residues" evidence="1">
    <location>
        <begin position="41"/>
        <end position="52"/>
    </location>
</feature>
<protein>
    <submittedName>
        <fullName evidence="2">Uncharacterized protein</fullName>
    </submittedName>
</protein>
<dbReference type="AlphaFoldDB" id="A0A9D3XHY8"/>
<gene>
    <name evidence="2" type="ORF">KIL84_021973</name>
</gene>
<comment type="caution">
    <text evidence="2">The sequence shown here is derived from an EMBL/GenBank/DDBJ whole genome shotgun (WGS) entry which is preliminary data.</text>
</comment>
<dbReference type="Proteomes" id="UP000827986">
    <property type="component" value="Unassembled WGS sequence"/>
</dbReference>
<evidence type="ECO:0000313" key="3">
    <source>
        <dbReference type="Proteomes" id="UP000827986"/>
    </source>
</evidence>
<organism evidence="2 3">
    <name type="scientific">Mauremys mutica</name>
    <name type="common">yellowpond turtle</name>
    <dbReference type="NCBI Taxonomy" id="74926"/>
    <lineage>
        <taxon>Eukaryota</taxon>
        <taxon>Metazoa</taxon>
        <taxon>Chordata</taxon>
        <taxon>Craniata</taxon>
        <taxon>Vertebrata</taxon>
        <taxon>Euteleostomi</taxon>
        <taxon>Archelosauria</taxon>
        <taxon>Testudinata</taxon>
        <taxon>Testudines</taxon>
        <taxon>Cryptodira</taxon>
        <taxon>Durocryptodira</taxon>
        <taxon>Testudinoidea</taxon>
        <taxon>Geoemydidae</taxon>
        <taxon>Geoemydinae</taxon>
        <taxon>Mauremys</taxon>
    </lineage>
</organism>
<dbReference type="EMBL" id="JAHDVG010000472">
    <property type="protein sequence ID" value="KAH1179390.1"/>
    <property type="molecule type" value="Genomic_DNA"/>
</dbReference>
<feature type="region of interest" description="Disordered" evidence="1">
    <location>
        <begin position="21"/>
        <end position="52"/>
    </location>
</feature>
<evidence type="ECO:0000256" key="1">
    <source>
        <dbReference type="SAM" id="MobiDB-lite"/>
    </source>
</evidence>
<evidence type="ECO:0000313" key="2">
    <source>
        <dbReference type="EMBL" id="KAH1179390.1"/>
    </source>
</evidence>
<feature type="compositionally biased region" description="Low complexity" evidence="1">
    <location>
        <begin position="25"/>
        <end position="36"/>
    </location>
</feature>
<proteinExistence type="predicted"/>
<sequence>MAWRVSLAHGQTMEKNWKRSGGCEAAAGGHNAPHGADQLRTGKKGMFQKRKGGRPCAQGVIIMAESQKVPTVLAPDFQNSCQRVSPKNSKPCMVISECRRVSISLGRAAGMHLSPWRGDQLLVNPNT</sequence>
<keyword evidence="3" id="KW-1185">Reference proteome</keyword>
<reference evidence="2" key="1">
    <citation type="submission" date="2021-09" db="EMBL/GenBank/DDBJ databases">
        <title>The genome of Mauremys mutica provides insights into the evolution of semi-aquatic lifestyle.</title>
        <authorList>
            <person name="Gong S."/>
            <person name="Gao Y."/>
        </authorList>
    </citation>
    <scope>NUCLEOTIDE SEQUENCE</scope>
    <source>
        <strain evidence="2">MM-2020</strain>
        <tissue evidence="2">Muscle</tissue>
    </source>
</reference>